<dbReference type="SUPFAM" id="SSF53756">
    <property type="entry name" value="UDP-Glycosyltransferase/glycogen phosphorylase"/>
    <property type="match status" value="1"/>
</dbReference>
<keyword evidence="4" id="KW-0444">Lipid biosynthesis</keyword>
<name>A0A9Q7AAF6_9BACT</name>
<reference evidence="11" key="1">
    <citation type="submission" date="2021-04" db="EMBL/GenBank/DDBJ databases">
        <title>A novel Synergistetes isolate from a pyrite-forming mixed culture.</title>
        <authorList>
            <person name="Bunk B."/>
            <person name="Sproer C."/>
            <person name="Spring S."/>
            <person name="Pester M."/>
        </authorList>
    </citation>
    <scope>NUCLEOTIDE SEQUENCE [LARGE SCALE GENOMIC DNA]</scope>
    <source>
        <strain evidence="11">J.5.4.2-T.3.5.2</strain>
    </source>
</reference>
<evidence type="ECO:0000256" key="9">
    <source>
        <dbReference type="ARBA" id="ARBA00048975"/>
    </source>
</evidence>
<evidence type="ECO:0000256" key="3">
    <source>
        <dbReference type="ARBA" id="ARBA00020902"/>
    </source>
</evidence>
<dbReference type="GO" id="GO:0016020">
    <property type="term" value="C:membrane"/>
    <property type="evidence" value="ECO:0007669"/>
    <property type="project" value="GOC"/>
</dbReference>
<evidence type="ECO:0000256" key="8">
    <source>
        <dbReference type="ARBA" id="ARBA00023098"/>
    </source>
</evidence>
<comment type="function">
    <text evidence="1">Condensation of UDP-2,3-diacylglucosamine and 2,3-diacylglucosamine-1-phosphate to form lipid A disaccharide, a precursor of lipid A, a phosphorylated glycolipid that anchors the lipopolysaccharide to the outer membrane of the cell.</text>
</comment>
<evidence type="ECO:0000313" key="10">
    <source>
        <dbReference type="EMBL" id="QTX31623.1"/>
    </source>
</evidence>
<dbReference type="PANTHER" id="PTHR30372">
    <property type="entry name" value="LIPID-A-DISACCHARIDE SYNTHASE"/>
    <property type="match status" value="1"/>
</dbReference>
<dbReference type="KEGG" id="aram:KAR29_09655"/>
<gene>
    <name evidence="10" type="ORF">KAR29_09655</name>
</gene>
<keyword evidence="6" id="KW-0328">Glycosyltransferase</keyword>
<keyword evidence="8" id="KW-0443">Lipid metabolism</keyword>
<dbReference type="AlphaFoldDB" id="A0A9Q7AAF6"/>
<evidence type="ECO:0000256" key="1">
    <source>
        <dbReference type="ARBA" id="ARBA00002056"/>
    </source>
</evidence>
<dbReference type="Pfam" id="PF02684">
    <property type="entry name" value="LpxB"/>
    <property type="match status" value="1"/>
</dbReference>
<keyword evidence="11" id="KW-1185">Reference proteome</keyword>
<sequence length="372" mass="41120">MSLFLSCGEASGDFYAAGLLAALKARVSDLSCWGLVGPQARAAGAEAFRPSSELELFGLTEVLPALPRLWRLKRTLVEEVRRRRPSAVVLVDSPDFNLPLARSLRKDGYGGAIVHVAPPTLWAWRPGRAETLRACSILCLPLYGFENRLFRELGLDSRWKGNPLLDSYRRWRPDPALASSFPPAPVALLPGSRRSEIDSLMPVLAEVADALAREGEEPVFSVAPGLSGPVRLRLLSLLEGRRFYEGPARELLARSRCAVAASGTVAVEALLLDRFAVIGYRVAPLTWFAARRFCTLRHVAMPNIVAGEELYPELLQSRWTTEAVLQALRRYGDDGAYRRTLHEKMAVARRRELGSAGALDFWAETVLEVGFR</sequence>
<keyword evidence="7" id="KW-0808">Transferase</keyword>
<dbReference type="InterPro" id="IPR003835">
    <property type="entry name" value="Glyco_trans_19"/>
</dbReference>
<dbReference type="PANTHER" id="PTHR30372:SF4">
    <property type="entry name" value="LIPID-A-DISACCHARIDE SYNTHASE, MITOCHONDRIAL-RELATED"/>
    <property type="match status" value="1"/>
</dbReference>
<comment type="catalytic activity">
    <reaction evidence="9">
        <text>a lipid X + a UDP-2-N,3-O-bis[(3R)-3-hydroxyacyl]-alpha-D-glucosamine = a lipid A disaccharide + UDP + H(+)</text>
        <dbReference type="Rhea" id="RHEA:67828"/>
        <dbReference type="ChEBI" id="CHEBI:15378"/>
        <dbReference type="ChEBI" id="CHEBI:58223"/>
        <dbReference type="ChEBI" id="CHEBI:137748"/>
        <dbReference type="ChEBI" id="CHEBI:176338"/>
        <dbReference type="ChEBI" id="CHEBI:176343"/>
        <dbReference type="EC" id="2.4.1.182"/>
    </reaction>
</comment>
<evidence type="ECO:0000256" key="4">
    <source>
        <dbReference type="ARBA" id="ARBA00022516"/>
    </source>
</evidence>
<protein>
    <recommendedName>
        <fullName evidence="3">Lipid-A-disaccharide synthase</fullName>
        <ecNumber evidence="2">2.4.1.182</ecNumber>
    </recommendedName>
</protein>
<dbReference type="EC" id="2.4.1.182" evidence="2"/>
<evidence type="ECO:0000256" key="2">
    <source>
        <dbReference type="ARBA" id="ARBA00012687"/>
    </source>
</evidence>
<dbReference type="RefSeq" id="WP_274372791.1">
    <property type="nucleotide sequence ID" value="NZ_CP072943.1"/>
</dbReference>
<dbReference type="EMBL" id="CP072943">
    <property type="protein sequence ID" value="QTX31623.1"/>
    <property type="molecule type" value="Genomic_DNA"/>
</dbReference>
<evidence type="ECO:0000313" key="11">
    <source>
        <dbReference type="Proteomes" id="UP000671879"/>
    </source>
</evidence>
<dbReference type="GO" id="GO:0009245">
    <property type="term" value="P:lipid A biosynthetic process"/>
    <property type="evidence" value="ECO:0007669"/>
    <property type="project" value="UniProtKB-KW"/>
</dbReference>
<dbReference type="GO" id="GO:0005543">
    <property type="term" value="F:phospholipid binding"/>
    <property type="evidence" value="ECO:0007669"/>
    <property type="project" value="TreeGrafter"/>
</dbReference>
<dbReference type="GO" id="GO:0008915">
    <property type="term" value="F:lipid-A-disaccharide synthase activity"/>
    <property type="evidence" value="ECO:0007669"/>
    <property type="project" value="UniProtKB-EC"/>
</dbReference>
<organism evidence="10 11">
    <name type="scientific">Aminithiophilus ramosus</name>
    <dbReference type="NCBI Taxonomy" id="3029084"/>
    <lineage>
        <taxon>Bacteria</taxon>
        <taxon>Thermotogati</taxon>
        <taxon>Synergistota</taxon>
        <taxon>Synergistia</taxon>
        <taxon>Synergistales</taxon>
        <taxon>Aminithiophilaceae</taxon>
        <taxon>Aminithiophilus</taxon>
    </lineage>
</organism>
<dbReference type="Proteomes" id="UP000671879">
    <property type="component" value="Chromosome"/>
</dbReference>
<evidence type="ECO:0000256" key="7">
    <source>
        <dbReference type="ARBA" id="ARBA00022679"/>
    </source>
</evidence>
<proteinExistence type="predicted"/>
<evidence type="ECO:0000256" key="5">
    <source>
        <dbReference type="ARBA" id="ARBA00022556"/>
    </source>
</evidence>
<keyword evidence="5" id="KW-0441">Lipid A biosynthesis</keyword>
<evidence type="ECO:0000256" key="6">
    <source>
        <dbReference type="ARBA" id="ARBA00022676"/>
    </source>
</evidence>
<accession>A0A9Q7AAF6</accession>